<accession>A0ACB7V0Z5</accession>
<organism evidence="1 2">
    <name type="scientific">Dioscorea alata</name>
    <name type="common">Purple yam</name>
    <dbReference type="NCBI Taxonomy" id="55571"/>
    <lineage>
        <taxon>Eukaryota</taxon>
        <taxon>Viridiplantae</taxon>
        <taxon>Streptophyta</taxon>
        <taxon>Embryophyta</taxon>
        <taxon>Tracheophyta</taxon>
        <taxon>Spermatophyta</taxon>
        <taxon>Magnoliopsida</taxon>
        <taxon>Liliopsida</taxon>
        <taxon>Dioscoreales</taxon>
        <taxon>Dioscoreaceae</taxon>
        <taxon>Dioscorea</taxon>
    </lineage>
</organism>
<keyword evidence="2" id="KW-1185">Reference proteome</keyword>
<dbReference type="EMBL" id="CM037022">
    <property type="protein sequence ID" value="KAH7666918.1"/>
    <property type="molecule type" value="Genomic_DNA"/>
</dbReference>
<dbReference type="Proteomes" id="UP000827976">
    <property type="component" value="Chromosome 12"/>
</dbReference>
<proteinExistence type="predicted"/>
<protein>
    <submittedName>
        <fullName evidence="1">Uncharacterized protein</fullName>
    </submittedName>
</protein>
<evidence type="ECO:0000313" key="1">
    <source>
        <dbReference type="EMBL" id="KAH7666918.1"/>
    </source>
</evidence>
<reference evidence="2" key="1">
    <citation type="journal article" date="2022" name="Nat. Commun.">
        <title>Chromosome evolution and the genetic basis of agronomically important traits in greater yam.</title>
        <authorList>
            <person name="Bredeson J.V."/>
            <person name="Lyons J.B."/>
            <person name="Oniyinde I.O."/>
            <person name="Okereke N.R."/>
            <person name="Kolade O."/>
            <person name="Nnabue I."/>
            <person name="Nwadili C.O."/>
            <person name="Hribova E."/>
            <person name="Parker M."/>
            <person name="Nwogha J."/>
            <person name="Shu S."/>
            <person name="Carlson J."/>
            <person name="Kariba R."/>
            <person name="Muthemba S."/>
            <person name="Knop K."/>
            <person name="Barton G.J."/>
            <person name="Sherwood A.V."/>
            <person name="Lopez-Montes A."/>
            <person name="Asiedu R."/>
            <person name="Jamnadass R."/>
            <person name="Muchugi A."/>
            <person name="Goodstein D."/>
            <person name="Egesi C.N."/>
            <person name="Featherston J."/>
            <person name="Asfaw A."/>
            <person name="Simpson G.G."/>
            <person name="Dolezel J."/>
            <person name="Hendre P.S."/>
            <person name="Van Deynze A."/>
            <person name="Kumar P.L."/>
            <person name="Obidiegwu J.E."/>
            <person name="Bhattacharjee R."/>
            <person name="Rokhsar D.S."/>
        </authorList>
    </citation>
    <scope>NUCLEOTIDE SEQUENCE [LARGE SCALE GENOMIC DNA]</scope>
    <source>
        <strain evidence="2">cv. TDa95/00328</strain>
    </source>
</reference>
<comment type="caution">
    <text evidence="1">The sequence shown here is derived from an EMBL/GenBank/DDBJ whole genome shotgun (WGS) entry which is preliminary data.</text>
</comment>
<evidence type="ECO:0000313" key="2">
    <source>
        <dbReference type="Proteomes" id="UP000827976"/>
    </source>
</evidence>
<sequence>MESKKENPMGMCEKLFNVFNVNNSAFRPLRRLTFKNQEQPPTTTPNQSPPNKPPQVLENNNHNPSSHDHHHHEHQHHDTPSLPPKTIIESQQINNTLLPPPNKPLDEVQVKVPSKIEIQNQQTQQKVPMNPLETGKVHRKTTLTKKEKAPPPTPPPPSVPTSVAPKVTVAPQAQFPVPTPPVPEPEMVAGRRQPQRLETKNIDGKADDFINRVRNKLRNGSNVGKATSN</sequence>
<name>A0ACB7V0Z5_DIOAL</name>
<gene>
    <name evidence="1" type="ORF">IHE45_12G027000</name>
</gene>